<accession>A0A067SDB7</accession>
<evidence type="ECO:0000313" key="3">
    <source>
        <dbReference type="EMBL" id="KDR68891.1"/>
    </source>
</evidence>
<dbReference type="HOGENOM" id="CLU_093541_0_0_1"/>
<protein>
    <recommendedName>
        <fullName evidence="2">DUF5648 domain-containing protein</fullName>
    </recommendedName>
</protein>
<feature type="signal peptide" evidence="1">
    <location>
        <begin position="1"/>
        <end position="21"/>
    </location>
</feature>
<dbReference type="Pfam" id="PF18885">
    <property type="entry name" value="DUF5648"/>
    <property type="match status" value="1"/>
</dbReference>
<dbReference type="OrthoDB" id="9971254at2759"/>
<name>A0A067SDB7_GALM3</name>
<organism evidence="3 4">
    <name type="scientific">Galerina marginata (strain CBS 339.88)</name>
    <dbReference type="NCBI Taxonomy" id="685588"/>
    <lineage>
        <taxon>Eukaryota</taxon>
        <taxon>Fungi</taxon>
        <taxon>Dikarya</taxon>
        <taxon>Basidiomycota</taxon>
        <taxon>Agaricomycotina</taxon>
        <taxon>Agaricomycetes</taxon>
        <taxon>Agaricomycetidae</taxon>
        <taxon>Agaricales</taxon>
        <taxon>Agaricineae</taxon>
        <taxon>Strophariaceae</taxon>
        <taxon>Galerina</taxon>
    </lineage>
</organism>
<feature type="chain" id="PRO_5001645648" description="DUF5648 domain-containing protein" evidence="1">
    <location>
        <begin position="22"/>
        <end position="181"/>
    </location>
</feature>
<evidence type="ECO:0000259" key="2">
    <source>
        <dbReference type="Pfam" id="PF18885"/>
    </source>
</evidence>
<dbReference type="EMBL" id="KL142405">
    <property type="protein sequence ID" value="KDR68891.1"/>
    <property type="molecule type" value="Genomic_DNA"/>
</dbReference>
<dbReference type="Proteomes" id="UP000027222">
    <property type="component" value="Unassembled WGS sequence"/>
</dbReference>
<dbReference type="InterPro" id="IPR043708">
    <property type="entry name" value="DUF5648"/>
</dbReference>
<evidence type="ECO:0000313" key="4">
    <source>
        <dbReference type="Proteomes" id="UP000027222"/>
    </source>
</evidence>
<evidence type="ECO:0000256" key="1">
    <source>
        <dbReference type="SAM" id="SignalP"/>
    </source>
</evidence>
<dbReference type="AlphaFoldDB" id="A0A067SDB7"/>
<proteinExistence type="predicted"/>
<sequence>MINILYTLFTILLIEAAFTRASSPEQRRSPNTCADSTLADVYVAGYSPFNIAHVVSPRGLLIVQRSAGADWEIQGDIFLAWQSPQNFTFPLYRLVNPTNADWITQISTSGAPPIVSGYGQAAIIGYAYSTQVCGSVPLLGAFQSTKGDHWYTTSASEHGFFLTNGWVDAGVAAFVLPLSPG</sequence>
<gene>
    <name evidence="3" type="ORF">GALMADRAFT_145915</name>
</gene>
<reference evidence="4" key="1">
    <citation type="journal article" date="2014" name="Proc. Natl. Acad. Sci. U.S.A.">
        <title>Extensive sampling of basidiomycete genomes demonstrates inadequacy of the white-rot/brown-rot paradigm for wood decay fungi.</title>
        <authorList>
            <person name="Riley R."/>
            <person name="Salamov A.A."/>
            <person name="Brown D.W."/>
            <person name="Nagy L.G."/>
            <person name="Floudas D."/>
            <person name="Held B.W."/>
            <person name="Levasseur A."/>
            <person name="Lombard V."/>
            <person name="Morin E."/>
            <person name="Otillar R."/>
            <person name="Lindquist E.A."/>
            <person name="Sun H."/>
            <person name="LaButti K.M."/>
            <person name="Schmutz J."/>
            <person name="Jabbour D."/>
            <person name="Luo H."/>
            <person name="Baker S.E."/>
            <person name="Pisabarro A.G."/>
            <person name="Walton J.D."/>
            <person name="Blanchette R.A."/>
            <person name="Henrissat B."/>
            <person name="Martin F."/>
            <person name="Cullen D."/>
            <person name="Hibbett D.S."/>
            <person name="Grigoriev I.V."/>
        </authorList>
    </citation>
    <scope>NUCLEOTIDE SEQUENCE [LARGE SCALE GENOMIC DNA]</scope>
    <source>
        <strain evidence="4">CBS 339.88</strain>
    </source>
</reference>
<keyword evidence="4" id="KW-1185">Reference proteome</keyword>
<keyword evidence="1" id="KW-0732">Signal</keyword>
<feature type="domain" description="DUF5648" evidence="2">
    <location>
        <begin position="67"/>
        <end position="175"/>
    </location>
</feature>